<feature type="region of interest" description="Disordered" evidence="10">
    <location>
        <begin position="1712"/>
        <end position="1736"/>
    </location>
</feature>
<feature type="coiled-coil region" evidence="9">
    <location>
        <begin position="1316"/>
        <end position="1430"/>
    </location>
</feature>
<reference evidence="12" key="1">
    <citation type="journal article" date="2016" name="Cytoskeleton">
        <title>Transcriptome analysis reveals a diverse family of kinesins essential for spermatogenesis in the fern Marsilea.</title>
        <authorList>
            <person name="Tomei E.J."/>
            <person name="Wolniak S.M."/>
        </authorList>
    </citation>
    <scope>NUCLEOTIDE SEQUENCE</scope>
</reference>
<dbReference type="PROSITE" id="PS50067">
    <property type="entry name" value="KINESIN_MOTOR_2"/>
    <property type="match status" value="1"/>
</dbReference>
<dbReference type="InterPro" id="IPR019821">
    <property type="entry name" value="Kinesin_motor_CS"/>
</dbReference>
<comment type="similarity">
    <text evidence="7">Belongs to the TRAFAC class myosin-kinesin ATPase superfamily. Kinesin family. KIN-12 subfamily.</text>
</comment>
<dbReference type="PANTHER" id="PTHR37739">
    <property type="entry name" value="KINESIN-LIKE PROTEIN KIN-12D"/>
    <property type="match status" value="1"/>
</dbReference>
<evidence type="ECO:0000256" key="5">
    <source>
        <dbReference type="ARBA" id="ARBA00023054"/>
    </source>
</evidence>
<feature type="coiled-coil region" evidence="9">
    <location>
        <begin position="526"/>
        <end position="553"/>
    </location>
</feature>
<feature type="region of interest" description="Disordered" evidence="10">
    <location>
        <begin position="1"/>
        <end position="57"/>
    </location>
</feature>
<keyword evidence="1" id="KW-0934">Plastid</keyword>
<feature type="coiled-coil region" evidence="9">
    <location>
        <begin position="1018"/>
        <end position="1052"/>
    </location>
</feature>
<proteinExistence type="evidence at transcript level"/>
<evidence type="ECO:0000313" key="12">
    <source>
        <dbReference type="EMBL" id="AMS24238.1"/>
    </source>
</evidence>
<evidence type="ECO:0000256" key="7">
    <source>
        <dbReference type="ARBA" id="ARBA00034488"/>
    </source>
</evidence>
<organism evidence="12">
    <name type="scientific">Marsilea vestita</name>
    <name type="common">Hairy water-clover</name>
    <dbReference type="NCBI Taxonomy" id="59764"/>
    <lineage>
        <taxon>Eukaryota</taxon>
        <taxon>Viridiplantae</taxon>
        <taxon>Streptophyta</taxon>
        <taxon>Embryophyta</taxon>
        <taxon>Tracheophyta</taxon>
        <taxon>Polypodiopsida</taxon>
        <taxon>Polypodiidae</taxon>
        <taxon>Salviniales</taxon>
        <taxon>Marsileaceae</taxon>
        <taxon>Marsilea</taxon>
    </lineage>
</organism>
<evidence type="ECO:0000256" key="9">
    <source>
        <dbReference type="SAM" id="Coils"/>
    </source>
</evidence>
<sequence>MDSSSGTDGEHDPIACSASTSSVEEVRPPLSENPNHPVSQQNHQHQNRKHESAVTGDENLVVLERAYRTPGRHRKLTNKVEHCVYATTPRRARKGRSPYSKCGATAASDTESFTGNRGKIADNGYANSRLNSQTSARALVGLFSSAHVSHSRSNSLDSSLYDKQGPEHFDLEQDNSFWKDHNVQVLIRLRPLNTHESAASGMYMCLKQTSPKSLTWTGHPETRFTFDHVASPSITQESLFQVVGLPMVDNCIQGYNSSIFAYGQTGSGKTYTMLGDIFEKENELNPNRGIIPRIFEYLFSKAEMEEKAREQEHFTITCRCSFLEIYNEQITDLLDPASTNLQIHEDPRKGVFVENLTEIKVKKATDVLGLLLQGTANRRVAQTRMNKESSRSHCVFTCTIESSWIKESFTNSRFGRLNLVDLAGSERQKASGAEGERLREAVNINRSLSALGLVIMNLVDVAQGKQRHVPYRDSKLTFLLQDSLGGNSKTAIIATISPSISCANETLSTLKFAQRAKFIQNNAIINQDASANITALHIQIQDLKEEIEQLKKQTVNSMKPDEPTFNTTDGSLINEDSHGLVKGESSQTHDFSIKTKKPLEIDILHNTTLKDNDSFVAENKQLDMMLQGYLREINYLKTILSVKEEKVKRLESVLNNVMSVEECQDKEKIALQHEVDALRERMNENPDVIRLATENMCLNEQLRRYQEFYGREREMLLMEVCRLRGQVSNALQVGEVQEEQKIHVENRLDEISSSQDMQSNNMEEGNPDHTKFITVLEEGNRVLDEALQEIQQIDASREATGHNKFQSLLHQLHRMTKDVEAKIRHFCRIHNDSMMGSEYPEKGNDEDSFQESNEDSSSTKSSNLVSEQEFESKIDLTVSEVESGNLSSFENDYQRKFHKKFDRPNLVLSDMRGKDRFFSNSIWNTLATINEIFNCQDGTSEFSLHGWKIGFEENPYQTCTKALNYEKIVEQVHNKISDLSFMLLDEEQRTYKVVNKLRKQGQQWSSERLNLRRQVMKLESLESGKNKEIAALKNEEEALASIVDKMLREEQTIREQLINCREQLIYTEKQSTVWEQLYKQLIIERDNKAYNTVHDLNYEEDKTVVAAKYEDQVLKEELNNTQLAVQLVKKQVSLIESEMKNMMVALDERIKDAQVSWEGEKMDIIMELNKVKDETSDKVSQAAAAIMKLPEEQSIREILEESVEMDKSNQIKVSQDFNKEKNFSSSHFKTFDRSINTLLDKLERIESKLKHAQEFESIFFNSLDGTNSQLYQLQEDTISFAASICDKLLETVAEKEHLHEELGRQEDLLRGSFFDLRLLQEAAAESMNMKAEMERTILVIKSLQQELDSKVTQLKKMEDEKSSLQQEKQKDEETIALLTKSLTQAEETVGSMKALNAELEQNLEEATSSITSLQQNLEEKKLELAHLKLEHLNSERLINKNIMTSDKDQFCKQIIELSGQLESLRLSEDAHRKLAEESKEISDALKCQLHDKETEVKLLEKSILELEATISALETQMEIMRRESERNQIIKEDLEMELQACRHQLLTMDTEQESTDIFDEYDDHTLADGVYVTPKRKQRVDKNSEIYHEELQTCRQRICELENMAMLREAEIAELKRRLAEAERMTYDVIKDLIGVKSNITESVLNLDCNRVSKEFKELEALRHQYKEEKARWSEDISRRQTEAVAAQVALEKTRHKAFLLKAENRRLKADILKGKKKSMQSNGEDDHNNNNNNAA</sequence>
<dbReference type="InterPro" id="IPR044986">
    <property type="entry name" value="KIF15/KIN-12"/>
</dbReference>
<evidence type="ECO:0000259" key="11">
    <source>
        <dbReference type="PROSITE" id="PS50067"/>
    </source>
</evidence>
<dbReference type="Pfam" id="PF00225">
    <property type="entry name" value="Kinesin"/>
    <property type="match status" value="1"/>
</dbReference>
<dbReference type="InterPro" id="IPR027417">
    <property type="entry name" value="P-loop_NTPase"/>
</dbReference>
<keyword evidence="4 8" id="KW-0067">ATP-binding</keyword>
<feature type="domain" description="Kinesin motor" evidence="11">
    <location>
        <begin position="182"/>
        <end position="519"/>
    </location>
</feature>
<evidence type="ECO:0000256" key="6">
    <source>
        <dbReference type="ARBA" id="ARBA00023175"/>
    </source>
</evidence>
<name>A0A142KWB8_MARVE</name>
<dbReference type="InterPro" id="IPR001752">
    <property type="entry name" value="Kinesin_motor_dom"/>
</dbReference>
<feature type="binding site" evidence="8">
    <location>
        <begin position="263"/>
        <end position="270"/>
    </location>
    <ligand>
        <name>ATP</name>
        <dbReference type="ChEBI" id="CHEBI:30616"/>
    </ligand>
</feature>
<dbReference type="GO" id="GO:0003777">
    <property type="term" value="F:microtubule motor activity"/>
    <property type="evidence" value="ECO:0007669"/>
    <property type="project" value="InterPro"/>
</dbReference>
<dbReference type="GO" id="GO:0008017">
    <property type="term" value="F:microtubule binding"/>
    <property type="evidence" value="ECO:0007669"/>
    <property type="project" value="InterPro"/>
</dbReference>
<dbReference type="SMART" id="SM00129">
    <property type="entry name" value="KISc"/>
    <property type="match status" value="1"/>
</dbReference>
<keyword evidence="6 8" id="KW-0505">Motor protein</keyword>
<keyword evidence="3 8" id="KW-0547">Nucleotide-binding</keyword>
<accession>A0A142KWB8</accession>
<keyword evidence="2" id="KW-0493">Microtubule</keyword>
<protein>
    <submittedName>
        <fullName evidence="12">Kinesin 12-Id protein</fullName>
    </submittedName>
</protein>
<feature type="coiled-coil region" evidence="9">
    <location>
        <begin position="1649"/>
        <end position="1676"/>
    </location>
</feature>
<dbReference type="PROSITE" id="PS00411">
    <property type="entry name" value="KINESIN_MOTOR_1"/>
    <property type="match status" value="1"/>
</dbReference>
<evidence type="ECO:0000256" key="8">
    <source>
        <dbReference type="PROSITE-ProRule" id="PRU00283"/>
    </source>
</evidence>
<dbReference type="InterPro" id="IPR036961">
    <property type="entry name" value="Kinesin_motor_dom_sf"/>
</dbReference>
<dbReference type="GO" id="GO:0007018">
    <property type="term" value="P:microtubule-based movement"/>
    <property type="evidence" value="ECO:0007669"/>
    <property type="project" value="InterPro"/>
</dbReference>
<evidence type="ECO:0000256" key="4">
    <source>
        <dbReference type="ARBA" id="ARBA00022840"/>
    </source>
</evidence>
<feature type="region of interest" description="Disordered" evidence="10">
    <location>
        <begin position="833"/>
        <end position="867"/>
    </location>
</feature>
<feature type="region of interest" description="Disordered" evidence="10">
    <location>
        <begin position="91"/>
        <end position="110"/>
    </location>
</feature>
<dbReference type="Gene3D" id="3.40.850.10">
    <property type="entry name" value="Kinesin motor domain"/>
    <property type="match status" value="1"/>
</dbReference>
<keyword evidence="5 9" id="KW-0175">Coiled coil</keyword>
<evidence type="ECO:0000256" key="1">
    <source>
        <dbReference type="ARBA" id="ARBA00022528"/>
    </source>
</evidence>
<dbReference type="GO" id="GO:0005524">
    <property type="term" value="F:ATP binding"/>
    <property type="evidence" value="ECO:0007669"/>
    <property type="project" value="UniProtKB-UniRule"/>
</dbReference>
<evidence type="ECO:0000256" key="2">
    <source>
        <dbReference type="ARBA" id="ARBA00022701"/>
    </source>
</evidence>
<feature type="coiled-coil region" evidence="9">
    <location>
        <begin position="1482"/>
        <end position="1523"/>
    </location>
</feature>
<keyword evidence="1" id="KW-0150">Chloroplast</keyword>
<dbReference type="FunFam" id="3.40.850.10:FF:000033">
    <property type="entry name" value="Kinesin-like protein KIN-12E"/>
    <property type="match status" value="1"/>
</dbReference>
<dbReference type="PRINTS" id="PR00380">
    <property type="entry name" value="KINESINHEAVY"/>
</dbReference>
<evidence type="ECO:0000256" key="10">
    <source>
        <dbReference type="SAM" id="MobiDB-lite"/>
    </source>
</evidence>
<feature type="compositionally biased region" description="Polar residues" evidence="10">
    <location>
        <begin position="32"/>
        <end position="44"/>
    </location>
</feature>
<dbReference type="SUPFAM" id="SSF52540">
    <property type="entry name" value="P-loop containing nucleoside triphosphate hydrolases"/>
    <property type="match status" value="1"/>
</dbReference>
<dbReference type="EMBL" id="KT986264">
    <property type="protein sequence ID" value="AMS24238.1"/>
    <property type="molecule type" value="mRNA"/>
</dbReference>
<evidence type="ECO:0000256" key="3">
    <source>
        <dbReference type="ARBA" id="ARBA00022741"/>
    </source>
</evidence>
<dbReference type="GO" id="GO:0005874">
    <property type="term" value="C:microtubule"/>
    <property type="evidence" value="ECO:0007669"/>
    <property type="project" value="UniProtKB-KW"/>
</dbReference>
<dbReference type="PANTHER" id="PTHR37739:SF8">
    <property type="entry name" value="KINESIN-LIKE PROTEIN KIN-12D"/>
    <property type="match status" value="1"/>
</dbReference>